<evidence type="ECO:0000313" key="1">
    <source>
        <dbReference type="EMBL" id="MBB3142774.1"/>
    </source>
</evidence>
<gene>
    <name evidence="1" type="ORF">FHR96_003676</name>
</gene>
<dbReference type="AlphaFoldDB" id="A0A7W5G712"/>
<reference evidence="1 2" key="1">
    <citation type="submission" date="2020-08" db="EMBL/GenBank/DDBJ databases">
        <title>Genomic Encyclopedia of Type Strains, Phase III (KMG-III): the genomes of soil and plant-associated and newly described type strains.</title>
        <authorList>
            <person name="Whitman W."/>
        </authorList>
    </citation>
    <scope>NUCLEOTIDE SEQUENCE [LARGE SCALE GENOMIC DNA]</scope>
    <source>
        <strain evidence="1 2">CECT 5995</strain>
    </source>
</reference>
<dbReference type="Proteomes" id="UP000525987">
    <property type="component" value="Unassembled WGS sequence"/>
</dbReference>
<comment type="caution">
    <text evidence="1">The sequence shown here is derived from an EMBL/GenBank/DDBJ whole genome shotgun (WGS) entry which is preliminary data.</text>
</comment>
<evidence type="ECO:0000313" key="2">
    <source>
        <dbReference type="Proteomes" id="UP000525987"/>
    </source>
</evidence>
<organism evidence="1 2">
    <name type="scientific">Halomonas organivorans</name>
    <dbReference type="NCBI Taxonomy" id="257772"/>
    <lineage>
        <taxon>Bacteria</taxon>
        <taxon>Pseudomonadati</taxon>
        <taxon>Pseudomonadota</taxon>
        <taxon>Gammaproteobacteria</taxon>
        <taxon>Oceanospirillales</taxon>
        <taxon>Halomonadaceae</taxon>
        <taxon>Halomonas</taxon>
    </lineage>
</organism>
<proteinExistence type="predicted"/>
<dbReference type="EMBL" id="JACHXM010000027">
    <property type="protein sequence ID" value="MBB3142774.1"/>
    <property type="molecule type" value="Genomic_DNA"/>
</dbReference>
<dbReference type="RefSeq" id="WP_183389136.1">
    <property type="nucleotide sequence ID" value="NZ_JACHXM010000027.1"/>
</dbReference>
<keyword evidence="2" id="KW-1185">Reference proteome</keyword>
<protein>
    <submittedName>
        <fullName evidence="1">Uncharacterized protein</fullName>
    </submittedName>
</protein>
<sequence>MLYLIDVATKHHVLIHRHEFRGRILGEVRIYVPASGGWILAGYGPQERQMAPEQMCQVRVGGWESRPERADEQDWNAAAGHGWPLEYRLVEAGEERS</sequence>
<name>A0A7W5G712_9GAMM</name>
<accession>A0A7W5G712</accession>